<dbReference type="AlphaFoldDB" id="A0A2J6PJ20"/>
<evidence type="ECO:0000313" key="3">
    <source>
        <dbReference type="Proteomes" id="UP000235672"/>
    </source>
</evidence>
<proteinExistence type="predicted"/>
<dbReference type="InterPro" id="IPR013950">
    <property type="entry name" value="Mis14/Nsl1"/>
</dbReference>
<dbReference type="Pfam" id="PF08641">
    <property type="entry name" value="Mis14"/>
    <property type="match status" value="1"/>
</dbReference>
<keyword evidence="3" id="KW-1185">Reference proteome</keyword>
<accession>A0A2J6PJ20</accession>
<organism evidence="2 3">
    <name type="scientific">Hyaloscypha hepaticicola</name>
    <dbReference type="NCBI Taxonomy" id="2082293"/>
    <lineage>
        <taxon>Eukaryota</taxon>
        <taxon>Fungi</taxon>
        <taxon>Dikarya</taxon>
        <taxon>Ascomycota</taxon>
        <taxon>Pezizomycotina</taxon>
        <taxon>Leotiomycetes</taxon>
        <taxon>Helotiales</taxon>
        <taxon>Hyaloscyphaceae</taxon>
        <taxon>Hyaloscypha</taxon>
    </lineage>
</organism>
<dbReference type="GO" id="GO:0000444">
    <property type="term" value="C:MIS12/MIND type complex"/>
    <property type="evidence" value="ECO:0007669"/>
    <property type="project" value="TreeGrafter"/>
</dbReference>
<dbReference type="STRING" id="1745343.A0A2J6PJ20"/>
<keyword evidence="1" id="KW-0175">Coiled coil</keyword>
<protein>
    <recommendedName>
        <fullName evidence="4">Kinetochore protein mis14</fullName>
    </recommendedName>
</protein>
<dbReference type="OrthoDB" id="2135762at2759"/>
<dbReference type="PANTHER" id="PTHR31749:SF3">
    <property type="entry name" value="KINETOCHORE-ASSOCIATED PROTEIN NSL1 HOMOLOG"/>
    <property type="match status" value="1"/>
</dbReference>
<feature type="coiled-coil region" evidence="1">
    <location>
        <begin position="108"/>
        <end position="162"/>
    </location>
</feature>
<name>A0A2J6PJ20_9HELO</name>
<evidence type="ECO:0008006" key="4">
    <source>
        <dbReference type="Google" id="ProtNLM"/>
    </source>
</evidence>
<evidence type="ECO:0000256" key="1">
    <source>
        <dbReference type="SAM" id="Coils"/>
    </source>
</evidence>
<dbReference type="Proteomes" id="UP000235672">
    <property type="component" value="Unassembled WGS sequence"/>
</dbReference>
<reference evidence="2 3" key="1">
    <citation type="submission" date="2016-05" db="EMBL/GenBank/DDBJ databases">
        <title>A degradative enzymes factory behind the ericoid mycorrhizal symbiosis.</title>
        <authorList>
            <consortium name="DOE Joint Genome Institute"/>
            <person name="Martino E."/>
            <person name="Morin E."/>
            <person name="Grelet G."/>
            <person name="Kuo A."/>
            <person name="Kohler A."/>
            <person name="Daghino S."/>
            <person name="Barry K."/>
            <person name="Choi C."/>
            <person name="Cichocki N."/>
            <person name="Clum A."/>
            <person name="Copeland A."/>
            <person name="Hainaut M."/>
            <person name="Haridas S."/>
            <person name="Labutti K."/>
            <person name="Lindquist E."/>
            <person name="Lipzen A."/>
            <person name="Khouja H.-R."/>
            <person name="Murat C."/>
            <person name="Ohm R."/>
            <person name="Olson A."/>
            <person name="Spatafora J."/>
            <person name="Veneault-Fourrey C."/>
            <person name="Henrissat B."/>
            <person name="Grigoriev I."/>
            <person name="Martin F."/>
            <person name="Perotto S."/>
        </authorList>
    </citation>
    <scope>NUCLEOTIDE SEQUENCE [LARGE SCALE GENOMIC DNA]</scope>
    <source>
        <strain evidence="2 3">UAMH 7357</strain>
    </source>
</reference>
<sequence>MAEFHRKIELQSPDDLQYLVSNIRRAANEKIDRDLPPIEGEDKMRERVEELVHSYINDVFHKAAVNITINGLEPSEKLINNILVNSTSPAHHEIEEHEPFDTRRFEKAKTLAREEEDLIEEIAALRKKVPGSVAENAKRTYKEGMESDDEQLRRMKEQVKDQGGAQTGLGALERQESMERNWDRGIKGLERLMKTIPEMVAKKERAERAEAVVTG</sequence>
<gene>
    <name evidence="2" type="ORF">NA56DRAFT_651248</name>
</gene>
<evidence type="ECO:0000313" key="2">
    <source>
        <dbReference type="EMBL" id="PMD14017.1"/>
    </source>
</evidence>
<dbReference type="EMBL" id="KZ613525">
    <property type="protein sequence ID" value="PMD14017.1"/>
    <property type="molecule type" value="Genomic_DNA"/>
</dbReference>
<dbReference type="PANTHER" id="PTHR31749">
    <property type="entry name" value="KINETOCHORE-ASSOCIATED PROTEIN NSL1 HOMOLOG"/>
    <property type="match status" value="1"/>
</dbReference>
<dbReference type="GO" id="GO:0000070">
    <property type="term" value="P:mitotic sister chromatid segregation"/>
    <property type="evidence" value="ECO:0007669"/>
    <property type="project" value="InterPro"/>
</dbReference>